<dbReference type="EMBL" id="CAHPSF010000011">
    <property type="protein sequence ID" value="CAB5709676.1"/>
    <property type="molecule type" value="Genomic_DNA"/>
</dbReference>
<organism evidence="1 2">
    <name type="scientific">Providencia rettgeri</name>
    <dbReference type="NCBI Taxonomy" id="587"/>
    <lineage>
        <taxon>Bacteria</taxon>
        <taxon>Pseudomonadati</taxon>
        <taxon>Pseudomonadota</taxon>
        <taxon>Gammaproteobacteria</taxon>
        <taxon>Enterobacterales</taxon>
        <taxon>Morganellaceae</taxon>
        <taxon>Providencia</taxon>
    </lineage>
</organism>
<comment type="caution">
    <text evidence="1">The sequence shown here is derived from an EMBL/GenBank/DDBJ whole genome shotgun (WGS) entry which is preliminary data.</text>
</comment>
<reference evidence="1" key="1">
    <citation type="submission" date="2020-05" db="EMBL/GenBank/DDBJ databases">
        <authorList>
            <person name="Delgado-Blas J."/>
        </authorList>
    </citation>
    <scope>NUCLEOTIDE SEQUENCE</scope>
    <source>
        <strain evidence="1">BB1453</strain>
    </source>
</reference>
<evidence type="ECO:0000313" key="1">
    <source>
        <dbReference type="EMBL" id="CAB5709676.1"/>
    </source>
</evidence>
<dbReference type="Proteomes" id="UP000834611">
    <property type="component" value="Unassembled WGS sequence"/>
</dbReference>
<proteinExistence type="predicted"/>
<dbReference type="AlphaFoldDB" id="A0A9N8GZ44"/>
<evidence type="ECO:0000313" key="2">
    <source>
        <dbReference type="Proteomes" id="UP000834611"/>
    </source>
</evidence>
<sequence length="60" mass="7261">MKGTTLTELNWAYTDEATRRKRKYIKQTKDYNRHFFKPYRCMGVAKKLFRLELNKLMGGI</sequence>
<name>A0A9N8GZ44_PRORE</name>
<protein>
    <submittedName>
        <fullName evidence="1">Uncharacterized protein</fullName>
    </submittedName>
</protein>
<accession>A0A9N8GZ44</accession>
<dbReference type="RefSeq" id="WP_239407249.1">
    <property type="nucleotide sequence ID" value="NZ_CAHPRV010000002.1"/>
</dbReference>
<gene>
    <name evidence="1" type="ORF">GHA_03444</name>
</gene>